<sequence>MLDEPIDSETDADANIPHWYDPSSPAMTITGGDGTRVVDDEGTEYLDFVSQLYCVNAGHGNQAIVDAMTDQLQEIQYVSSAKQTSARTELSDALAAVAPDSLSNVSFSVSGSEANELAMTIARDYADAPKVLSRWRSYHGSTYGAGSMTGDPQTREPLEAHASTTGAVKFLPPMSYDSPFDADTPAELAEAAADHLEFVIRNEGPDTIAAILTEPIAGSSGAYTAPPGYFERVRELCDEYDILLIVDEVITGFGRCGDWFGVQTEGVEPDMLTFAKGVTSAYAPLAGAMMRPEIADHVRSGGFDLGQTFGGHPVGCAAGVAALEEYADGLIENVRTTESAFAEGLSALERDHDVVADARGRGFLRAVEFADPETGEPFHDPRVDDGDNPVRDVIAEASDRGVLFGAGRPATQIMLAPPLCTTTDEIETAIDTLGSAIDAVF</sequence>
<reference evidence="4" key="1">
    <citation type="submission" date="2022-06" db="EMBL/GenBank/DDBJ databases">
        <title>Natrinema sp. a new haloarchaeum isolate from saline soil.</title>
        <authorList>
            <person name="Strakova D."/>
            <person name="Galisteo C."/>
            <person name="Sanchez-Porro C."/>
            <person name="Ventosa A."/>
        </authorList>
    </citation>
    <scope>NUCLEOTIDE SEQUENCE</scope>
    <source>
        <strain evidence="4">S1CR25-10</strain>
    </source>
</reference>
<keyword evidence="4" id="KW-0808">Transferase</keyword>
<evidence type="ECO:0000313" key="4">
    <source>
        <dbReference type="EMBL" id="MDF9746204.1"/>
    </source>
</evidence>
<dbReference type="Proteomes" id="UP001154061">
    <property type="component" value="Unassembled WGS sequence"/>
</dbReference>
<dbReference type="AlphaFoldDB" id="A0A9Q4Q0P0"/>
<dbReference type="PANTHER" id="PTHR43094:SF1">
    <property type="entry name" value="AMINOTRANSFERASE CLASS-III"/>
    <property type="match status" value="1"/>
</dbReference>
<dbReference type="InterPro" id="IPR005814">
    <property type="entry name" value="Aminotrans_3"/>
</dbReference>
<protein>
    <submittedName>
        <fullName evidence="4">Aminotransferase class III-fold pyridoxal phosphate-dependent enzyme</fullName>
    </submittedName>
</protein>
<accession>A0A9Q4Q0P0</accession>
<name>A0A9Q4Q0P0_9EURY</name>
<dbReference type="GO" id="GO:0008483">
    <property type="term" value="F:transaminase activity"/>
    <property type="evidence" value="ECO:0007669"/>
    <property type="project" value="UniProtKB-KW"/>
</dbReference>
<keyword evidence="5" id="KW-1185">Reference proteome</keyword>
<dbReference type="EMBL" id="JAMQOT010000003">
    <property type="protein sequence ID" value="MDF9746204.1"/>
    <property type="molecule type" value="Genomic_DNA"/>
</dbReference>
<evidence type="ECO:0000256" key="3">
    <source>
        <dbReference type="RuleBase" id="RU003560"/>
    </source>
</evidence>
<dbReference type="Gene3D" id="3.40.640.10">
    <property type="entry name" value="Type I PLP-dependent aspartate aminotransferase-like (Major domain)"/>
    <property type="match status" value="1"/>
</dbReference>
<dbReference type="RefSeq" id="WP_277521727.1">
    <property type="nucleotide sequence ID" value="NZ_JAMQOT010000003.1"/>
</dbReference>
<dbReference type="InterPro" id="IPR049704">
    <property type="entry name" value="Aminotrans_3_PPA_site"/>
</dbReference>
<dbReference type="Pfam" id="PF00202">
    <property type="entry name" value="Aminotran_3"/>
    <property type="match status" value="1"/>
</dbReference>
<dbReference type="PROSITE" id="PS00600">
    <property type="entry name" value="AA_TRANSFER_CLASS_3"/>
    <property type="match status" value="1"/>
</dbReference>
<keyword evidence="4" id="KW-0032">Aminotransferase</keyword>
<dbReference type="GO" id="GO:0030170">
    <property type="term" value="F:pyridoxal phosphate binding"/>
    <property type="evidence" value="ECO:0007669"/>
    <property type="project" value="InterPro"/>
</dbReference>
<evidence type="ECO:0000256" key="1">
    <source>
        <dbReference type="ARBA" id="ARBA00008954"/>
    </source>
</evidence>
<keyword evidence="2 3" id="KW-0663">Pyridoxal phosphate</keyword>
<evidence type="ECO:0000313" key="5">
    <source>
        <dbReference type="Proteomes" id="UP001154061"/>
    </source>
</evidence>
<dbReference type="CDD" id="cd00610">
    <property type="entry name" value="OAT_like"/>
    <property type="match status" value="1"/>
</dbReference>
<dbReference type="InterPro" id="IPR015421">
    <property type="entry name" value="PyrdxlP-dep_Trfase_major"/>
</dbReference>
<dbReference type="InterPro" id="IPR015422">
    <property type="entry name" value="PyrdxlP-dep_Trfase_small"/>
</dbReference>
<comment type="similarity">
    <text evidence="1 3">Belongs to the class-III pyridoxal-phosphate-dependent aminotransferase family.</text>
</comment>
<dbReference type="InterPro" id="IPR015424">
    <property type="entry name" value="PyrdxlP-dep_Trfase"/>
</dbReference>
<comment type="caution">
    <text evidence="4">The sequence shown here is derived from an EMBL/GenBank/DDBJ whole genome shotgun (WGS) entry which is preliminary data.</text>
</comment>
<organism evidence="4 5">
    <name type="scientific">Natrinema salsiterrestre</name>
    <dbReference type="NCBI Taxonomy" id="2950540"/>
    <lineage>
        <taxon>Archaea</taxon>
        <taxon>Methanobacteriati</taxon>
        <taxon>Methanobacteriota</taxon>
        <taxon>Stenosarchaea group</taxon>
        <taxon>Halobacteria</taxon>
        <taxon>Halobacteriales</taxon>
        <taxon>Natrialbaceae</taxon>
        <taxon>Natrinema</taxon>
    </lineage>
</organism>
<dbReference type="SUPFAM" id="SSF53383">
    <property type="entry name" value="PLP-dependent transferases"/>
    <property type="match status" value="1"/>
</dbReference>
<gene>
    <name evidence="4" type="ORF">NDI89_11480</name>
</gene>
<dbReference type="Gene3D" id="3.90.1150.10">
    <property type="entry name" value="Aspartate Aminotransferase, domain 1"/>
    <property type="match status" value="1"/>
</dbReference>
<dbReference type="PANTHER" id="PTHR43094">
    <property type="entry name" value="AMINOTRANSFERASE"/>
    <property type="match status" value="1"/>
</dbReference>
<evidence type="ECO:0000256" key="2">
    <source>
        <dbReference type="ARBA" id="ARBA00022898"/>
    </source>
</evidence>
<proteinExistence type="inferred from homology"/>